<keyword evidence="1" id="KW-0732">Signal</keyword>
<protein>
    <submittedName>
        <fullName evidence="4">B-cell receptor CD22-like</fullName>
    </submittedName>
</protein>
<dbReference type="AlphaFoldDB" id="A0A8M1KA98"/>
<evidence type="ECO:0000313" key="3">
    <source>
        <dbReference type="Proteomes" id="UP000515152"/>
    </source>
</evidence>
<dbReference type="InterPro" id="IPR003599">
    <property type="entry name" value="Ig_sub"/>
</dbReference>
<dbReference type="InterPro" id="IPR007110">
    <property type="entry name" value="Ig-like_dom"/>
</dbReference>
<dbReference type="RefSeq" id="XP_042559400.1">
    <property type="nucleotide sequence ID" value="XM_042703466.1"/>
</dbReference>
<dbReference type="SMART" id="SM00408">
    <property type="entry name" value="IGc2"/>
    <property type="match status" value="3"/>
</dbReference>
<feature type="domain" description="Ig-like" evidence="2">
    <location>
        <begin position="620"/>
        <end position="707"/>
    </location>
</feature>
<reference evidence="4" key="1">
    <citation type="submission" date="2025-08" db="UniProtKB">
        <authorList>
            <consortium name="RefSeq"/>
        </authorList>
    </citation>
    <scope>IDENTIFICATION</scope>
</reference>
<name>A0A8M1KA98_CLUHA</name>
<dbReference type="PANTHER" id="PTHR46013">
    <property type="entry name" value="VASCULAR CELL ADHESION MOLECULE 1"/>
    <property type="match status" value="1"/>
</dbReference>
<dbReference type="Pfam" id="PF13895">
    <property type="entry name" value="Ig_2"/>
    <property type="match status" value="1"/>
</dbReference>
<dbReference type="SMART" id="SM00409">
    <property type="entry name" value="IG"/>
    <property type="match status" value="6"/>
</dbReference>
<sequence length="710" mass="78748">MSFAKGPVIFTAVFCIVSGVLGQDWMVTYSSTDVCGVKGSFVDIFCTYSYPSHLEIRETFWYIKRVTGGKADDLSLDSKYQGRVEYLGDNVDNCTLRIKDLKESDTAEKYRFSFKTNDPGGKFSGSEVTLSLTNLPVTVSPETVSEGDQVSLTCNTTCSLSNNSPVLHRIKLYPALGAILAAALLLVVIACWRRETEQYAVQSSPDDDTYTGLNLTTRSPEYDTLANVKISADGVTSSTTQGSYLDIFCTYSYPSHLEIRETYWYIKRVTHHNTDNLSLDSKYRGRVEYLGDKVDNCTLRVKDLKESDTAETYRFRFLTNDPKGKFSGSEVSLSLTNLEVTVSPQTVSEGDQVSLTCITTCSLSNNPTYIWYRNSQPLTNPHPTSSNTLSITSVSNTNAGYYSCAVRGHEWHPSPSVCVLSCWSVTYTPKSICALKGSSVEFHSYYTYPEDNTITKALWFIGETWTPGQEPMDLIQEEHYHGRVNYYEKKKNNHTLRITDLIPQDSNSFRFRLRTDREGGNYSGGNVELSVTALQILMDPEIVTEGDRVTLTCNTTCSLSNNPTYIWYKNLHAISSPHTAGNTLNIPSVGIEDTGSYSCALTGHEVQRSSERILSVRYGPRNTSASVHPSAEPVEGNSVTLTCSSDANPPAQTYTWYKESRDQSSPVGSSQNISFASISSEQSGLYYCEAGNEIGQNRSPVVQISVACKF</sequence>
<evidence type="ECO:0000313" key="4">
    <source>
        <dbReference type="RefSeq" id="XP_042559400.1"/>
    </source>
</evidence>
<proteinExistence type="predicted"/>
<feature type="chain" id="PRO_5035471311" evidence="1">
    <location>
        <begin position="23"/>
        <end position="710"/>
    </location>
</feature>
<feature type="domain" description="Ig-like" evidence="2">
    <location>
        <begin position="532"/>
        <end position="615"/>
    </location>
</feature>
<dbReference type="PROSITE" id="PS50835">
    <property type="entry name" value="IG_LIKE"/>
    <property type="match status" value="3"/>
</dbReference>
<dbReference type="OrthoDB" id="10039395at2759"/>
<dbReference type="PANTHER" id="PTHR46013:SF4">
    <property type="entry name" value="B-CELL RECEPTOR CD22-RELATED"/>
    <property type="match status" value="1"/>
</dbReference>
<dbReference type="GeneID" id="116219347"/>
<gene>
    <name evidence="4" type="primary">LOC116219347</name>
</gene>
<feature type="domain" description="Ig-like" evidence="2">
    <location>
        <begin position="336"/>
        <end position="406"/>
    </location>
</feature>
<organism evidence="3 4">
    <name type="scientific">Clupea harengus</name>
    <name type="common">Atlantic herring</name>
    <dbReference type="NCBI Taxonomy" id="7950"/>
    <lineage>
        <taxon>Eukaryota</taxon>
        <taxon>Metazoa</taxon>
        <taxon>Chordata</taxon>
        <taxon>Craniata</taxon>
        <taxon>Vertebrata</taxon>
        <taxon>Euteleostomi</taxon>
        <taxon>Actinopterygii</taxon>
        <taxon>Neopterygii</taxon>
        <taxon>Teleostei</taxon>
        <taxon>Clupei</taxon>
        <taxon>Clupeiformes</taxon>
        <taxon>Clupeoidei</taxon>
        <taxon>Clupeidae</taxon>
        <taxon>Clupea</taxon>
    </lineage>
</organism>
<evidence type="ECO:0000256" key="1">
    <source>
        <dbReference type="SAM" id="SignalP"/>
    </source>
</evidence>
<feature type="signal peptide" evidence="1">
    <location>
        <begin position="1"/>
        <end position="22"/>
    </location>
</feature>
<keyword evidence="3" id="KW-1185">Reference proteome</keyword>
<dbReference type="Pfam" id="PF13927">
    <property type="entry name" value="Ig_3"/>
    <property type="match status" value="2"/>
</dbReference>
<accession>A0A8M1KA98</accession>
<dbReference type="Proteomes" id="UP000515152">
    <property type="component" value="Chromosome 24"/>
</dbReference>
<evidence type="ECO:0000259" key="2">
    <source>
        <dbReference type="PROSITE" id="PS50835"/>
    </source>
</evidence>
<dbReference type="KEGG" id="char:116219347"/>
<dbReference type="InterPro" id="IPR003598">
    <property type="entry name" value="Ig_sub2"/>
</dbReference>